<dbReference type="EMBL" id="PPSL01000006">
    <property type="protein sequence ID" value="PQJ09382.1"/>
    <property type="molecule type" value="Genomic_DNA"/>
</dbReference>
<comment type="caution">
    <text evidence="1">The sequence shown here is derived from an EMBL/GenBank/DDBJ whole genome shotgun (WGS) entry which is preliminary data.</text>
</comment>
<proteinExistence type="predicted"/>
<dbReference type="Proteomes" id="UP000239872">
    <property type="component" value="Unassembled WGS sequence"/>
</dbReference>
<sequence length="326" mass="37821">MSFEEEILSIVGRMNSEWFSAMSKMFKSEVGYNPKSKRLVRVITGQVNGYDPDSRKDNTDPKNVNVSLVEYCWEYDFEKLRYEGDNLPIEGRAVCRLLDSIITLSFQDLENPTDARKRDLVAFAFSIVKSGLIELEKNAAKKQYLLVLGYFKRKFTRHINFKYDKYKQTAIRVQKVSDAMSRANQIKINGAKKAANIDKKMSAKFNAPHNLDNLEDVFIPRAIPTFLEVEEGLLDEGVIDINHKFLDKKGNKLKLIVLIHVLSEHGYFKSQFHNRSTLNNFPLYRRFIEKRYDTTLAASVKKFILTKHDKRFINYKIAVPKLNGKD</sequence>
<evidence type="ECO:0000313" key="1">
    <source>
        <dbReference type="EMBL" id="PQJ09382.1"/>
    </source>
</evidence>
<protein>
    <submittedName>
        <fullName evidence="1">Uncharacterized protein</fullName>
    </submittedName>
</protein>
<dbReference type="AlphaFoldDB" id="A0A2S7SR49"/>
<organism evidence="1 2">
    <name type="scientific">Flavipsychrobacter stenotrophus</name>
    <dbReference type="NCBI Taxonomy" id="2077091"/>
    <lineage>
        <taxon>Bacteria</taxon>
        <taxon>Pseudomonadati</taxon>
        <taxon>Bacteroidota</taxon>
        <taxon>Chitinophagia</taxon>
        <taxon>Chitinophagales</taxon>
        <taxon>Chitinophagaceae</taxon>
        <taxon>Flavipsychrobacter</taxon>
    </lineage>
</organism>
<gene>
    <name evidence="1" type="ORF">CJD36_019230</name>
</gene>
<accession>A0A2S7SR49</accession>
<evidence type="ECO:0000313" key="2">
    <source>
        <dbReference type="Proteomes" id="UP000239872"/>
    </source>
</evidence>
<keyword evidence="2" id="KW-1185">Reference proteome</keyword>
<reference evidence="1 2" key="1">
    <citation type="submission" date="2018-01" db="EMBL/GenBank/DDBJ databases">
        <title>A novel member of the phylum Bacteroidetes isolated from glacier ice.</title>
        <authorList>
            <person name="Liu Q."/>
            <person name="Xin Y.-H."/>
        </authorList>
    </citation>
    <scope>NUCLEOTIDE SEQUENCE [LARGE SCALE GENOMIC DNA]</scope>
    <source>
        <strain evidence="1 2">RB1R16</strain>
    </source>
</reference>
<name>A0A2S7SR49_9BACT</name>